<dbReference type="EMBL" id="JAACNO010000254">
    <property type="protein sequence ID" value="KAF4148689.1"/>
    <property type="molecule type" value="Genomic_DNA"/>
</dbReference>
<proteinExistence type="predicted"/>
<evidence type="ECO:0000313" key="2">
    <source>
        <dbReference type="Proteomes" id="UP000704712"/>
    </source>
</evidence>
<sequence length="66" mass="6991">MSADCGQATRYGGASTSNLLSVCSFKWVACVVVPVDAEYTSYAVRTRSRHAMAETSGGWHVSTTTA</sequence>
<protein>
    <submittedName>
        <fullName evidence="1">Uncharacterized protein</fullName>
    </submittedName>
</protein>
<dbReference type="Proteomes" id="UP000704712">
    <property type="component" value="Unassembled WGS sequence"/>
</dbReference>
<comment type="caution">
    <text evidence="1">The sequence shown here is derived from an EMBL/GenBank/DDBJ whole genome shotgun (WGS) entry which is preliminary data.</text>
</comment>
<evidence type="ECO:0000313" key="1">
    <source>
        <dbReference type="EMBL" id="KAF4148689.1"/>
    </source>
</evidence>
<dbReference type="AlphaFoldDB" id="A0A8S9VBV1"/>
<reference evidence="1" key="1">
    <citation type="submission" date="2020-03" db="EMBL/GenBank/DDBJ databases">
        <title>Hybrid Assembly of Korean Phytophthora infestans isolates.</title>
        <authorList>
            <person name="Prokchorchik M."/>
            <person name="Lee Y."/>
            <person name="Seo J."/>
            <person name="Cho J.-H."/>
            <person name="Park Y.-E."/>
            <person name="Jang D.-C."/>
            <person name="Im J.-S."/>
            <person name="Choi J.-G."/>
            <person name="Park H.-J."/>
            <person name="Lee G.-B."/>
            <person name="Lee Y.-G."/>
            <person name="Hong S.-Y."/>
            <person name="Cho K."/>
            <person name="Sohn K.H."/>
        </authorList>
    </citation>
    <scope>NUCLEOTIDE SEQUENCE</scope>
    <source>
        <strain evidence="1">KR_2_A2</strain>
    </source>
</reference>
<organism evidence="1 2">
    <name type="scientific">Phytophthora infestans</name>
    <name type="common">Potato late blight agent</name>
    <name type="synonym">Botrytis infestans</name>
    <dbReference type="NCBI Taxonomy" id="4787"/>
    <lineage>
        <taxon>Eukaryota</taxon>
        <taxon>Sar</taxon>
        <taxon>Stramenopiles</taxon>
        <taxon>Oomycota</taxon>
        <taxon>Peronosporomycetes</taxon>
        <taxon>Peronosporales</taxon>
        <taxon>Peronosporaceae</taxon>
        <taxon>Phytophthora</taxon>
    </lineage>
</organism>
<name>A0A8S9VBV1_PHYIN</name>
<accession>A0A8S9VBV1</accession>
<gene>
    <name evidence="1" type="ORF">GN958_ATG02169</name>
</gene>